<evidence type="ECO:0000313" key="2">
    <source>
        <dbReference type="Proteomes" id="UP000480178"/>
    </source>
</evidence>
<keyword evidence="2" id="KW-1185">Reference proteome</keyword>
<name>A0A6C0GC63_9BACT</name>
<dbReference type="Proteomes" id="UP000480178">
    <property type="component" value="Chromosome"/>
</dbReference>
<dbReference type="AlphaFoldDB" id="A0A6C0GC63"/>
<evidence type="ECO:0000313" key="1">
    <source>
        <dbReference type="EMBL" id="QHT65413.1"/>
    </source>
</evidence>
<dbReference type="RefSeq" id="WP_162441500.1">
    <property type="nucleotide sequence ID" value="NZ_CP048222.1"/>
</dbReference>
<dbReference type="EMBL" id="CP048222">
    <property type="protein sequence ID" value="QHT65413.1"/>
    <property type="molecule type" value="Genomic_DNA"/>
</dbReference>
<sequence>MQKPQLPPSETRYDDLVGVVSINLKEGENLNLIASRIAIYDPERFEAVALRVYIQQQPIVTLYALDKQMQDRTGEDGKLLVHKFKMEMSFEELFSMFRNFNFTVTTGQYNIEQMEVINLSH</sequence>
<accession>A0A6C0GC63</accession>
<dbReference type="KEGG" id="rhoz:GXP67_01340"/>
<reference evidence="1 2" key="1">
    <citation type="submission" date="2020-01" db="EMBL/GenBank/DDBJ databases">
        <authorList>
            <person name="Kim M.K."/>
        </authorList>
    </citation>
    <scope>NUCLEOTIDE SEQUENCE [LARGE SCALE GENOMIC DNA]</scope>
    <source>
        <strain evidence="1 2">172606-1</strain>
    </source>
</reference>
<organism evidence="1 2">
    <name type="scientific">Rhodocytophaga rosea</name>
    <dbReference type="NCBI Taxonomy" id="2704465"/>
    <lineage>
        <taxon>Bacteria</taxon>
        <taxon>Pseudomonadati</taxon>
        <taxon>Bacteroidota</taxon>
        <taxon>Cytophagia</taxon>
        <taxon>Cytophagales</taxon>
        <taxon>Rhodocytophagaceae</taxon>
        <taxon>Rhodocytophaga</taxon>
    </lineage>
</organism>
<gene>
    <name evidence="1" type="ORF">GXP67_01340</name>
</gene>
<protein>
    <submittedName>
        <fullName evidence="1">Uncharacterized protein</fullName>
    </submittedName>
</protein>
<proteinExistence type="predicted"/>